<dbReference type="InterPro" id="IPR016181">
    <property type="entry name" value="Acyl_CoA_acyltransferase"/>
</dbReference>
<dbReference type="AlphaFoldDB" id="A0A916RW75"/>
<evidence type="ECO:0000313" key="5">
    <source>
        <dbReference type="Proteomes" id="UP000636264"/>
    </source>
</evidence>
<feature type="domain" description="N-acetyltransferase" evidence="3">
    <location>
        <begin position="1"/>
        <end position="148"/>
    </location>
</feature>
<proteinExistence type="predicted"/>
<dbReference type="RefSeq" id="WP_188721847.1">
    <property type="nucleotide sequence ID" value="NZ_BMIF01000009.1"/>
</dbReference>
<dbReference type="InterPro" id="IPR000182">
    <property type="entry name" value="GNAT_dom"/>
</dbReference>
<dbReference type="CDD" id="cd04301">
    <property type="entry name" value="NAT_SF"/>
    <property type="match status" value="1"/>
</dbReference>
<dbReference type="SUPFAM" id="SSF55729">
    <property type="entry name" value="Acyl-CoA N-acyltransferases (Nat)"/>
    <property type="match status" value="1"/>
</dbReference>
<dbReference type="Pfam" id="PF13527">
    <property type="entry name" value="Acetyltransf_9"/>
    <property type="match status" value="1"/>
</dbReference>
<dbReference type="PANTHER" id="PTHR43877:SF1">
    <property type="entry name" value="ACETYLTRANSFERASE"/>
    <property type="match status" value="1"/>
</dbReference>
<evidence type="ECO:0000259" key="3">
    <source>
        <dbReference type="PROSITE" id="PS51186"/>
    </source>
</evidence>
<dbReference type="Gene3D" id="3.40.630.30">
    <property type="match status" value="1"/>
</dbReference>
<dbReference type="PROSITE" id="PS51186">
    <property type="entry name" value="GNAT"/>
    <property type="match status" value="1"/>
</dbReference>
<dbReference type="EMBL" id="BMIF01000009">
    <property type="protein sequence ID" value="GGA73579.1"/>
    <property type="molecule type" value="Genomic_DNA"/>
</dbReference>
<sequence>MIIRQEKPADLPAIHRIVREAFAGAEHSSGNEQHIVDALRDAGALTLSLVAERDGEIVGHVAFSPVTIGGNEGCWLGMGPVAVAPDAQRRGVGAALIGQGLERIQADGWAGCVVLGDPAYYQRFGFRVSEGLEFEGVPAEYFMAIAFAGAIPVGNAVYHPAFYQ</sequence>
<evidence type="ECO:0000313" key="4">
    <source>
        <dbReference type="EMBL" id="GGA73579.1"/>
    </source>
</evidence>
<reference evidence="4" key="2">
    <citation type="submission" date="2020-09" db="EMBL/GenBank/DDBJ databases">
        <authorList>
            <person name="Sun Q."/>
            <person name="Zhou Y."/>
        </authorList>
    </citation>
    <scope>NUCLEOTIDE SEQUENCE</scope>
    <source>
        <strain evidence="4">CGMCC 1.15320</strain>
    </source>
</reference>
<dbReference type="InterPro" id="IPR050832">
    <property type="entry name" value="Bact_Acetyltransf"/>
</dbReference>
<name>A0A916RW75_9HYPH</name>
<comment type="caution">
    <text evidence="4">The sequence shown here is derived from an EMBL/GenBank/DDBJ whole genome shotgun (WGS) entry which is preliminary data.</text>
</comment>
<reference evidence="4" key="1">
    <citation type="journal article" date="2014" name="Int. J. Syst. Evol. Microbiol.">
        <title>Complete genome sequence of Corynebacterium casei LMG S-19264T (=DSM 44701T), isolated from a smear-ripened cheese.</title>
        <authorList>
            <consortium name="US DOE Joint Genome Institute (JGI-PGF)"/>
            <person name="Walter F."/>
            <person name="Albersmeier A."/>
            <person name="Kalinowski J."/>
            <person name="Ruckert C."/>
        </authorList>
    </citation>
    <scope>NUCLEOTIDE SEQUENCE</scope>
    <source>
        <strain evidence="4">CGMCC 1.15320</strain>
    </source>
</reference>
<keyword evidence="5" id="KW-1185">Reference proteome</keyword>
<dbReference type="GO" id="GO:0016747">
    <property type="term" value="F:acyltransferase activity, transferring groups other than amino-acyl groups"/>
    <property type="evidence" value="ECO:0007669"/>
    <property type="project" value="InterPro"/>
</dbReference>
<evidence type="ECO:0000256" key="1">
    <source>
        <dbReference type="ARBA" id="ARBA00022679"/>
    </source>
</evidence>
<keyword evidence="2" id="KW-0012">Acyltransferase</keyword>
<keyword evidence="1" id="KW-0808">Transferase</keyword>
<dbReference type="PANTHER" id="PTHR43877">
    <property type="entry name" value="AMINOALKYLPHOSPHONATE N-ACETYLTRANSFERASE-RELATED-RELATED"/>
    <property type="match status" value="1"/>
</dbReference>
<protein>
    <submittedName>
        <fullName evidence="4">N-acetyltransferase</fullName>
    </submittedName>
</protein>
<organism evidence="4 5">
    <name type="scientific">Nitratireductor aestuarii</name>
    <dbReference type="NCBI Taxonomy" id="1735103"/>
    <lineage>
        <taxon>Bacteria</taxon>
        <taxon>Pseudomonadati</taxon>
        <taxon>Pseudomonadota</taxon>
        <taxon>Alphaproteobacteria</taxon>
        <taxon>Hyphomicrobiales</taxon>
        <taxon>Phyllobacteriaceae</taxon>
        <taxon>Nitratireductor</taxon>
    </lineage>
</organism>
<accession>A0A916RW75</accession>
<evidence type="ECO:0000256" key="2">
    <source>
        <dbReference type="ARBA" id="ARBA00023315"/>
    </source>
</evidence>
<gene>
    <name evidence="4" type="ORF">GCM10011385_29420</name>
</gene>
<dbReference type="Proteomes" id="UP000636264">
    <property type="component" value="Unassembled WGS sequence"/>
</dbReference>